<comment type="caution">
    <text evidence="2">The sequence shown here is derived from an EMBL/GenBank/DDBJ whole genome shotgun (WGS) entry which is preliminary data.</text>
</comment>
<protein>
    <submittedName>
        <fullName evidence="2">TIR domain-containing protein</fullName>
    </submittedName>
</protein>
<dbReference type="EMBL" id="SHMB01000002">
    <property type="protein sequence ID" value="TAA31103.1"/>
    <property type="molecule type" value="Genomic_DNA"/>
</dbReference>
<dbReference type="SUPFAM" id="SSF52200">
    <property type="entry name" value="Toll/Interleukin receptor TIR domain"/>
    <property type="match status" value="1"/>
</dbReference>
<organism evidence="2 3">
    <name type="scientific">Pseudoxanthomonas winnipegensis</name>
    <dbReference type="NCBI Taxonomy" id="2480810"/>
    <lineage>
        <taxon>Bacteria</taxon>
        <taxon>Pseudomonadati</taxon>
        <taxon>Pseudomonadota</taxon>
        <taxon>Gammaproteobacteria</taxon>
        <taxon>Lysobacterales</taxon>
        <taxon>Lysobacteraceae</taxon>
        <taxon>Pseudoxanthomonas</taxon>
    </lineage>
</organism>
<evidence type="ECO:0000313" key="3">
    <source>
        <dbReference type="Proteomes" id="UP000291286"/>
    </source>
</evidence>
<dbReference type="Pfam" id="PF13676">
    <property type="entry name" value="TIR_2"/>
    <property type="match status" value="1"/>
</dbReference>
<dbReference type="InterPro" id="IPR000157">
    <property type="entry name" value="TIR_dom"/>
</dbReference>
<accession>A0A4V2HE78</accession>
<dbReference type="InterPro" id="IPR027417">
    <property type="entry name" value="P-loop_NTPase"/>
</dbReference>
<feature type="domain" description="TIR" evidence="1">
    <location>
        <begin position="355"/>
        <end position="473"/>
    </location>
</feature>
<reference evidence="2 3" key="1">
    <citation type="submission" date="2019-02" db="EMBL/GenBank/DDBJ databases">
        <title>WGS of Pseudoxanthomonas species novum from clinical isolates.</title>
        <authorList>
            <person name="Bernier A.-M."/>
            <person name="Bernard K."/>
            <person name="Vachon A."/>
        </authorList>
    </citation>
    <scope>NUCLEOTIDE SEQUENCE [LARGE SCALE GENOMIC DNA]</scope>
    <source>
        <strain evidence="2 3">NML171202</strain>
    </source>
</reference>
<sequence length="487" mass="55351">MRKLVEDVFVTEGVPNETFVKPPNYHDIFVDIRRPGKPVVIEGQSGTGKTTTVKKIQSALDEALVPTYLSGRKPRHVETITKLSEGTELGSFIIDDFHRLSPELQTKLADLAKLAAEEWDAEQYPKLILIGINEVGSTLIQFVPDIAKRVGIHKIAPANQELFDQLIERGASALNVRFGNPQLIFEESRGDYWLTQQLCQTACTAAGVLEESADLIEVAIDIPTIRRVVVEKLRAAYYPAVKEFCRGRRFRPSNDPYFKVLKAVAETGDPVVDLTMLANANVEVRGSINNIKDARLTNVLESKELAARYFFYSPETTTFAVEDPAVFYFLRHLDWEALRTDCGFRGREEEHEFDIAISFAGENRALAKHLAEQFIALDYQVFYDENFEANYLGTAWSKQFTRIFGEASRYVLCLLDEHHQAKIWPTFEREVFVPRIQKGEVIPVYLDDTPIVGIPKDIVGIQFKDQQEGWQERADQEIVFKVIDKLD</sequence>
<dbReference type="SUPFAM" id="SSF52540">
    <property type="entry name" value="P-loop containing nucleoside triphosphate hydrolases"/>
    <property type="match status" value="1"/>
</dbReference>
<dbReference type="InterPro" id="IPR035897">
    <property type="entry name" value="Toll_tir_struct_dom_sf"/>
</dbReference>
<dbReference type="Gene3D" id="3.40.50.300">
    <property type="entry name" value="P-loop containing nucleotide triphosphate hydrolases"/>
    <property type="match status" value="1"/>
</dbReference>
<name>A0A4V2HE78_9GAMM</name>
<dbReference type="RefSeq" id="WP_130516683.1">
    <property type="nucleotide sequence ID" value="NZ_SHMA01000004.1"/>
</dbReference>
<dbReference type="GO" id="GO:0007165">
    <property type="term" value="P:signal transduction"/>
    <property type="evidence" value="ECO:0007669"/>
    <property type="project" value="InterPro"/>
</dbReference>
<dbReference type="Gene3D" id="3.40.50.10140">
    <property type="entry name" value="Toll/interleukin-1 receptor homology (TIR) domain"/>
    <property type="match status" value="1"/>
</dbReference>
<evidence type="ECO:0000313" key="2">
    <source>
        <dbReference type="EMBL" id="TAA31103.1"/>
    </source>
</evidence>
<gene>
    <name evidence="2" type="ORF">EA661_05845</name>
</gene>
<proteinExistence type="predicted"/>
<evidence type="ECO:0000259" key="1">
    <source>
        <dbReference type="Pfam" id="PF13676"/>
    </source>
</evidence>
<dbReference type="Proteomes" id="UP000291286">
    <property type="component" value="Unassembled WGS sequence"/>
</dbReference>
<dbReference type="AlphaFoldDB" id="A0A4V2HE78"/>